<dbReference type="EMBL" id="CP147247">
    <property type="protein sequence ID" value="WYJ90866.1"/>
    <property type="molecule type" value="Genomic_DNA"/>
</dbReference>
<dbReference type="EMBL" id="NGMM01000002">
    <property type="protein sequence ID" value="OTP17259.1"/>
    <property type="molecule type" value="Genomic_DNA"/>
</dbReference>
<reference evidence="1" key="1">
    <citation type="submission" date="2017-05" db="EMBL/GenBank/DDBJ databases">
        <title>The Genome Sequence of Enterococcus sp. 9E7_DIV0242.</title>
        <authorList>
            <consortium name="The Broad Institute Genomics Platform"/>
            <consortium name="The Broad Institute Genomic Center for Infectious Diseases"/>
            <person name="Earl A."/>
            <person name="Manson A."/>
            <person name="Schwartman J."/>
            <person name="Gilmore M."/>
            <person name="Abouelleil A."/>
            <person name="Cao P."/>
            <person name="Chapman S."/>
            <person name="Cusick C."/>
            <person name="Shea T."/>
            <person name="Young S."/>
            <person name="Neafsey D."/>
            <person name="Nusbaum C."/>
            <person name="Birren B."/>
        </authorList>
    </citation>
    <scope>NUCLEOTIDE SEQUENCE [LARGE SCALE GENOMIC DNA]</scope>
    <source>
        <strain evidence="1">9E7_DIV0242</strain>
    </source>
</reference>
<dbReference type="Proteomes" id="UP000195141">
    <property type="component" value="Chromosome"/>
</dbReference>
<organism evidence="1">
    <name type="scientific">Candidatus Enterococcus clewellii</name>
    <dbReference type="NCBI Taxonomy" id="1834193"/>
    <lineage>
        <taxon>Bacteria</taxon>
        <taxon>Bacillati</taxon>
        <taxon>Bacillota</taxon>
        <taxon>Bacilli</taxon>
        <taxon>Lactobacillales</taxon>
        <taxon>Enterococcaceae</taxon>
        <taxon>Enterococcus</taxon>
    </lineage>
</organism>
<gene>
    <name evidence="1" type="ORF">A5888_001397</name>
    <name evidence="2" type="ORF">A5888_002634</name>
</gene>
<reference evidence="2" key="3">
    <citation type="submission" date="2024-03" db="EMBL/GenBank/DDBJ databases">
        <title>The Genome Sequence of Enterococcus sp. DIV0242b.</title>
        <authorList>
            <consortium name="The Broad Institute Genomics Platform"/>
            <consortium name="The Broad Institute Microbial Omics Core"/>
            <consortium name="The Broad Institute Genomic Center for Infectious Diseases"/>
            <person name="Earl A."/>
            <person name="Manson A."/>
            <person name="Gilmore M."/>
            <person name="Schwartman J."/>
            <person name="Shea T."/>
            <person name="Abouelleil A."/>
            <person name="Cao P."/>
            <person name="Chapman S."/>
            <person name="Cusick C."/>
            <person name="Young S."/>
            <person name="Neafsey D."/>
            <person name="Nusbaum C."/>
            <person name="Birren B."/>
        </authorList>
    </citation>
    <scope>NUCLEOTIDE SEQUENCE</scope>
    <source>
        <strain evidence="2">9E7_DIV0242</strain>
    </source>
</reference>
<proteinExistence type="predicted"/>
<name>A0A242K859_9ENTE</name>
<evidence type="ECO:0000313" key="3">
    <source>
        <dbReference type="Proteomes" id="UP000195141"/>
    </source>
</evidence>
<evidence type="ECO:0000313" key="2">
    <source>
        <dbReference type="EMBL" id="WYJ90866.1"/>
    </source>
</evidence>
<evidence type="ECO:0000313" key="1">
    <source>
        <dbReference type="EMBL" id="OTP17259.1"/>
    </source>
</evidence>
<dbReference type="AlphaFoldDB" id="A0A242K859"/>
<reference evidence="2" key="2">
    <citation type="submission" date="2017-05" db="EMBL/GenBank/DDBJ databases">
        <authorList>
            <consortium name="The Broad Institute Genomics Platform"/>
            <consortium name="The Broad Institute Genomic Center for Infectious Diseases"/>
            <person name="Earl A."/>
            <person name="Manson A."/>
            <person name="Schwartman J."/>
            <person name="Gilmore M."/>
            <person name="Abouelleil A."/>
            <person name="Cao P."/>
            <person name="Chapman S."/>
            <person name="Cusick C."/>
            <person name="Shea T."/>
            <person name="Young S."/>
            <person name="Neafsey D."/>
            <person name="Nusbaum C."/>
            <person name="Birren B."/>
        </authorList>
    </citation>
    <scope>NUCLEOTIDE SEQUENCE</scope>
    <source>
        <strain evidence="2">9E7_DIV0242</strain>
    </source>
</reference>
<protein>
    <submittedName>
        <fullName evidence="1">Uncharacterized protein</fullName>
    </submittedName>
</protein>
<keyword evidence="3" id="KW-1185">Reference proteome</keyword>
<accession>A0A242K859</accession>
<dbReference type="RefSeq" id="WP_086348504.1">
    <property type="nucleotide sequence ID" value="NZ_CP147247.1"/>
</dbReference>
<sequence>MYEVEVLEDYHGREIYKNDMTIYFDVVFRRIDASKREVADHRAFVPDGEMEDFLEELATNEKYISMDLIGSGSEVYERYGGYANG</sequence>